<evidence type="ECO:0000313" key="4">
    <source>
        <dbReference type="Proteomes" id="UP001642360"/>
    </source>
</evidence>
<sequence length="85" mass="9150">QLWFGLEAVRLGVLIVMVEGGMFYDRATGEHAEAPGDFLEELAREGVNDGSANEVEIVGSDDIGVSNGVTQNSNENVKTQPEKKN</sequence>
<proteinExistence type="predicted"/>
<feature type="signal peptide" evidence="2">
    <location>
        <begin position="1"/>
        <end position="20"/>
    </location>
</feature>
<dbReference type="AlphaFoldDB" id="A0ABC8U953"/>
<gene>
    <name evidence="3" type="ORF">ILEXP_LOCUS45305</name>
</gene>
<dbReference type="EMBL" id="CAUOFW020006625">
    <property type="protein sequence ID" value="CAK9175501.1"/>
    <property type="molecule type" value="Genomic_DNA"/>
</dbReference>
<comment type="caution">
    <text evidence="3">The sequence shown here is derived from an EMBL/GenBank/DDBJ whole genome shotgun (WGS) entry which is preliminary data.</text>
</comment>
<feature type="region of interest" description="Disordered" evidence="1">
    <location>
        <begin position="50"/>
        <end position="85"/>
    </location>
</feature>
<evidence type="ECO:0000256" key="1">
    <source>
        <dbReference type="SAM" id="MobiDB-lite"/>
    </source>
</evidence>
<accession>A0ABC8U953</accession>
<organism evidence="3 4">
    <name type="scientific">Ilex paraguariensis</name>
    <name type="common">yerba mate</name>
    <dbReference type="NCBI Taxonomy" id="185542"/>
    <lineage>
        <taxon>Eukaryota</taxon>
        <taxon>Viridiplantae</taxon>
        <taxon>Streptophyta</taxon>
        <taxon>Embryophyta</taxon>
        <taxon>Tracheophyta</taxon>
        <taxon>Spermatophyta</taxon>
        <taxon>Magnoliopsida</taxon>
        <taxon>eudicotyledons</taxon>
        <taxon>Gunneridae</taxon>
        <taxon>Pentapetalae</taxon>
        <taxon>asterids</taxon>
        <taxon>campanulids</taxon>
        <taxon>Aquifoliales</taxon>
        <taxon>Aquifoliaceae</taxon>
        <taxon>Ilex</taxon>
    </lineage>
</organism>
<keyword evidence="2" id="KW-0732">Signal</keyword>
<protein>
    <submittedName>
        <fullName evidence="3">Uncharacterized protein</fullName>
    </submittedName>
</protein>
<feature type="chain" id="PRO_5044752604" evidence="2">
    <location>
        <begin position="21"/>
        <end position="85"/>
    </location>
</feature>
<dbReference type="Proteomes" id="UP001642360">
    <property type="component" value="Unassembled WGS sequence"/>
</dbReference>
<evidence type="ECO:0000313" key="3">
    <source>
        <dbReference type="EMBL" id="CAK9175501.1"/>
    </source>
</evidence>
<evidence type="ECO:0000256" key="2">
    <source>
        <dbReference type="SAM" id="SignalP"/>
    </source>
</evidence>
<name>A0ABC8U953_9AQUA</name>
<keyword evidence="4" id="KW-1185">Reference proteome</keyword>
<reference evidence="3 4" key="1">
    <citation type="submission" date="2024-02" db="EMBL/GenBank/DDBJ databases">
        <authorList>
            <person name="Vignale AGUSTIN F."/>
            <person name="Sosa J E."/>
            <person name="Modenutti C."/>
        </authorList>
    </citation>
    <scope>NUCLEOTIDE SEQUENCE [LARGE SCALE GENOMIC DNA]</scope>
</reference>
<feature type="non-terminal residue" evidence="3">
    <location>
        <position position="1"/>
    </location>
</feature>
<feature type="compositionally biased region" description="Polar residues" evidence="1">
    <location>
        <begin position="67"/>
        <end position="79"/>
    </location>
</feature>